<evidence type="ECO:0000313" key="2">
    <source>
        <dbReference type="Proteomes" id="UP001231649"/>
    </source>
</evidence>
<protein>
    <submittedName>
        <fullName evidence="1">Uncharacterized protein</fullName>
    </submittedName>
</protein>
<sequence length="169" mass="19165">MFLRPALRACLQPKLFSSIKNTRSLRPSIKIGKDKFQLSIDVQHYNKDEIRVKAHPEYVIIEGKQERDTQQGYVLRQFIRRFKLPDGCVPSTIKCTIDPNGMLTVEAQRTFHNAASPAQAVMVPISYGPDLNAKRKEILIGPPPDESQVFVNPCANYPKVRPKEPPPKT</sequence>
<name>A0ACC2Q8T2_9NEOP</name>
<dbReference type="EMBL" id="CM056803">
    <property type="protein sequence ID" value="KAJ8707428.1"/>
    <property type="molecule type" value="Genomic_DNA"/>
</dbReference>
<proteinExistence type="predicted"/>
<keyword evidence="2" id="KW-1185">Reference proteome</keyword>
<reference evidence="1" key="1">
    <citation type="submission" date="2023-03" db="EMBL/GenBank/DDBJ databases">
        <title>Chromosome-level genomes of two armyworms, Mythimna separata and Mythimna loreyi, provide insights into the biosynthesis and reception of sex pheromones.</title>
        <authorList>
            <person name="Zhao H."/>
        </authorList>
    </citation>
    <scope>NUCLEOTIDE SEQUENCE</scope>
    <source>
        <strain evidence="1">BeijingLab</strain>
    </source>
</reference>
<comment type="caution">
    <text evidence="1">The sequence shown here is derived from an EMBL/GenBank/DDBJ whole genome shotgun (WGS) entry which is preliminary data.</text>
</comment>
<accession>A0ACC2Q8T2</accession>
<gene>
    <name evidence="1" type="ORF">PYW08_010680</name>
</gene>
<organism evidence="1 2">
    <name type="scientific">Mythimna loreyi</name>
    <dbReference type="NCBI Taxonomy" id="667449"/>
    <lineage>
        <taxon>Eukaryota</taxon>
        <taxon>Metazoa</taxon>
        <taxon>Ecdysozoa</taxon>
        <taxon>Arthropoda</taxon>
        <taxon>Hexapoda</taxon>
        <taxon>Insecta</taxon>
        <taxon>Pterygota</taxon>
        <taxon>Neoptera</taxon>
        <taxon>Endopterygota</taxon>
        <taxon>Lepidoptera</taxon>
        <taxon>Glossata</taxon>
        <taxon>Ditrysia</taxon>
        <taxon>Noctuoidea</taxon>
        <taxon>Noctuidae</taxon>
        <taxon>Noctuinae</taxon>
        <taxon>Hadenini</taxon>
        <taxon>Mythimna</taxon>
    </lineage>
</organism>
<dbReference type="Proteomes" id="UP001231649">
    <property type="component" value="Chromosome 27"/>
</dbReference>
<evidence type="ECO:0000313" key="1">
    <source>
        <dbReference type="EMBL" id="KAJ8707428.1"/>
    </source>
</evidence>